<accession>A0ABT8V2W5</accession>
<feature type="region of interest" description="Disordered" evidence="1">
    <location>
        <begin position="34"/>
        <end position="57"/>
    </location>
</feature>
<reference evidence="2" key="1">
    <citation type="submission" date="2023-07" db="EMBL/GenBank/DDBJ databases">
        <authorList>
            <person name="Aktuganov G."/>
            <person name="Boyko T."/>
            <person name="Delegan Y."/>
            <person name="Galimzianova N."/>
            <person name="Gilvanova E."/>
            <person name="Korobov V."/>
            <person name="Kuzmina L."/>
            <person name="Melentiev A."/>
            <person name="Milman P."/>
            <person name="Ryabova A."/>
            <person name="Stupak E."/>
            <person name="Yasakov T."/>
            <person name="Zharikova N."/>
            <person name="Zhurenko E."/>
        </authorList>
    </citation>
    <scope>NUCLEOTIDE SEQUENCE</scope>
    <source>
        <strain evidence="2">IB-739</strain>
    </source>
</reference>
<sequence>MSRNVALDIRITMKQLGIHPDKINRFLDEVKGCPEQNHPVRELPSAQASVPPSHTKP</sequence>
<gene>
    <name evidence="2" type="ORF">Q3C12_02030</name>
</gene>
<evidence type="ECO:0000313" key="2">
    <source>
        <dbReference type="EMBL" id="MDO3675763.1"/>
    </source>
</evidence>
<comment type="caution">
    <text evidence="2">The sequence shown here is derived from an EMBL/GenBank/DDBJ whole genome shotgun (WGS) entry which is preliminary data.</text>
</comment>
<evidence type="ECO:0000256" key="1">
    <source>
        <dbReference type="SAM" id="MobiDB-lite"/>
    </source>
</evidence>
<dbReference type="RefSeq" id="WP_161782273.1">
    <property type="nucleotide sequence ID" value="NZ_JARLKN010000115.1"/>
</dbReference>
<protein>
    <submittedName>
        <fullName evidence="2">Uncharacterized protein</fullName>
    </submittedName>
</protein>
<keyword evidence="3" id="KW-1185">Reference proteome</keyword>
<feature type="compositionally biased region" description="Polar residues" evidence="1">
    <location>
        <begin position="46"/>
        <end position="57"/>
    </location>
</feature>
<dbReference type="EMBL" id="JAUMKJ010000002">
    <property type="protein sequence ID" value="MDO3675763.1"/>
    <property type="molecule type" value="Genomic_DNA"/>
</dbReference>
<organism evidence="2 3">
    <name type="scientific">Paenibacillus ehimensis</name>
    <dbReference type="NCBI Taxonomy" id="79264"/>
    <lineage>
        <taxon>Bacteria</taxon>
        <taxon>Bacillati</taxon>
        <taxon>Bacillota</taxon>
        <taxon>Bacilli</taxon>
        <taxon>Bacillales</taxon>
        <taxon>Paenibacillaceae</taxon>
        <taxon>Paenibacillus</taxon>
    </lineage>
</organism>
<proteinExistence type="predicted"/>
<dbReference type="Proteomes" id="UP001168883">
    <property type="component" value="Unassembled WGS sequence"/>
</dbReference>
<name>A0ABT8V2W5_9BACL</name>
<evidence type="ECO:0000313" key="3">
    <source>
        <dbReference type="Proteomes" id="UP001168883"/>
    </source>
</evidence>